<evidence type="ECO:0000313" key="2">
    <source>
        <dbReference type="Proteomes" id="UP000326396"/>
    </source>
</evidence>
<reference evidence="1 2" key="1">
    <citation type="submission" date="2019-05" db="EMBL/GenBank/DDBJ databases">
        <title>Mikania micrantha, genome provides insights into the molecular mechanism of rapid growth.</title>
        <authorList>
            <person name="Liu B."/>
        </authorList>
    </citation>
    <scope>NUCLEOTIDE SEQUENCE [LARGE SCALE GENOMIC DNA]</scope>
    <source>
        <strain evidence="1">NLD-2019</strain>
        <tissue evidence="1">Leaf</tissue>
    </source>
</reference>
<evidence type="ECO:0000313" key="1">
    <source>
        <dbReference type="EMBL" id="KAD3640472.1"/>
    </source>
</evidence>
<protein>
    <submittedName>
        <fullName evidence="1">Uncharacterized protein</fullName>
    </submittedName>
</protein>
<dbReference type="AlphaFoldDB" id="A0A5N6MKA0"/>
<organism evidence="1 2">
    <name type="scientific">Mikania micrantha</name>
    <name type="common">bitter vine</name>
    <dbReference type="NCBI Taxonomy" id="192012"/>
    <lineage>
        <taxon>Eukaryota</taxon>
        <taxon>Viridiplantae</taxon>
        <taxon>Streptophyta</taxon>
        <taxon>Embryophyta</taxon>
        <taxon>Tracheophyta</taxon>
        <taxon>Spermatophyta</taxon>
        <taxon>Magnoliopsida</taxon>
        <taxon>eudicotyledons</taxon>
        <taxon>Gunneridae</taxon>
        <taxon>Pentapetalae</taxon>
        <taxon>asterids</taxon>
        <taxon>campanulids</taxon>
        <taxon>Asterales</taxon>
        <taxon>Asteraceae</taxon>
        <taxon>Asteroideae</taxon>
        <taxon>Heliantheae alliance</taxon>
        <taxon>Eupatorieae</taxon>
        <taxon>Mikania</taxon>
    </lineage>
</organism>
<keyword evidence="2" id="KW-1185">Reference proteome</keyword>
<accession>A0A5N6MKA0</accession>
<dbReference type="EMBL" id="SZYD01000015">
    <property type="protein sequence ID" value="KAD3640472.1"/>
    <property type="molecule type" value="Genomic_DNA"/>
</dbReference>
<gene>
    <name evidence="1" type="ORF">E3N88_29695</name>
</gene>
<comment type="caution">
    <text evidence="1">The sequence shown here is derived from an EMBL/GenBank/DDBJ whole genome shotgun (WGS) entry which is preliminary data.</text>
</comment>
<sequence>MDHVGCNSKLRFLVSPLTTTATAGNHHSRRRRRIPATAANRCSEWKAVKKNLGIAKGFKTGSLYLVPVPSGEVTNPVKTNAKVGLADSRVKRVKFTAKNSGTSGNQLEHIRRIPVSDGASLWESIGIEDEKTWSVMTGLLKLLDDGVAVCFAWRA</sequence>
<proteinExistence type="predicted"/>
<name>A0A5N6MKA0_9ASTR</name>
<dbReference type="Proteomes" id="UP000326396">
    <property type="component" value="Linkage Group LG5"/>
</dbReference>